<accession>A0A9N9JIP2</accession>
<gene>
    <name evidence="2" type="ORF">DERYTH_LOCUS19845</name>
</gene>
<reference evidence="2" key="1">
    <citation type="submission" date="2021-06" db="EMBL/GenBank/DDBJ databases">
        <authorList>
            <person name="Kallberg Y."/>
            <person name="Tangrot J."/>
            <person name="Rosling A."/>
        </authorList>
    </citation>
    <scope>NUCLEOTIDE SEQUENCE</scope>
    <source>
        <strain evidence="2">MA453B</strain>
    </source>
</reference>
<feature type="non-terminal residue" evidence="2">
    <location>
        <position position="1"/>
    </location>
</feature>
<evidence type="ECO:0000313" key="3">
    <source>
        <dbReference type="Proteomes" id="UP000789405"/>
    </source>
</evidence>
<feature type="region of interest" description="Disordered" evidence="1">
    <location>
        <begin position="82"/>
        <end position="129"/>
    </location>
</feature>
<protein>
    <submittedName>
        <fullName evidence="2">22717_t:CDS:1</fullName>
    </submittedName>
</protein>
<comment type="caution">
    <text evidence="2">The sequence shown here is derived from an EMBL/GenBank/DDBJ whole genome shotgun (WGS) entry which is preliminary data.</text>
</comment>
<feature type="compositionally biased region" description="Polar residues" evidence="1">
    <location>
        <begin position="118"/>
        <end position="129"/>
    </location>
</feature>
<keyword evidence="3" id="KW-1185">Reference proteome</keyword>
<dbReference type="AlphaFoldDB" id="A0A9N9JIP2"/>
<feature type="compositionally biased region" description="Polar residues" evidence="1">
    <location>
        <begin position="90"/>
        <end position="99"/>
    </location>
</feature>
<organism evidence="2 3">
    <name type="scientific">Dentiscutata erythropus</name>
    <dbReference type="NCBI Taxonomy" id="1348616"/>
    <lineage>
        <taxon>Eukaryota</taxon>
        <taxon>Fungi</taxon>
        <taxon>Fungi incertae sedis</taxon>
        <taxon>Mucoromycota</taxon>
        <taxon>Glomeromycotina</taxon>
        <taxon>Glomeromycetes</taxon>
        <taxon>Diversisporales</taxon>
        <taxon>Gigasporaceae</taxon>
        <taxon>Dentiscutata</taxon>
    </lineage>
</organism>
<dbReference type="OrthoDB" id="2440742at2759"/>
<dbReference type="Proteomes" id="UP000789405">
    <property type="component" value="Unassembled WGS sequence"/>
</dbReference>
<dbReference type="EMBL" id="CAJVPY010022399">
    <property type="protein sequence ID" value="CAG8782723.1"/>
    <property type="molecule type" value="Genomic_DNA"/>
</dbReference>
<name>A0A9N9JIP2_9GLOM</name>
<evidence type="ECO:0000313" key="2">
    <source>
        <dbReference type="EMBL" id="CAG8782723.1"/>
    </source>
</evidence>
<sequence length="129" mass="14916">MWTGNIPQILACEIIQYHAKIFLFDNSQTGQFKDDPFVNSASVEHLFSDRFIHSKHRVRLNEKKVMKVAQLRANQQKERIQKLDIKKLKSQQVHNNKQKGNLYSNNNVNTNSKASVNMNSEASVNMNSE</sequence>
<proteinExistence type="predicted"/>
<feature type="compositionally biased region" description="Low complexity" evidence="1">
    <location>
        <begin position="101"/>
        <end position="117"/>
    </location>
</feature>
<evidence type="ECO:0000256" key="1">
    <source>
        <dbReference type="SAM" id="MobiDB-lite"/>
    </source>
</evidence>